<evidence type="ECO:0000256" key="3">
    <source>
        <dbReference type="ARBA" id="ARBA00023274"/>
    </source>
</evidence>
<evidence type="ECO:0000313" key="5">
    <source>
        <dbReference type="Proteomes" id="UP000288805"/>
    </source>
</evidence>
<comment type="similarity">
    <text evidence="1">Belongs to the universal ribosomal protein uL13 family.</text>
</comment>
<organism evidence="4 5">
    <name type="scientific">Vitis vinifera</name>
    <name type="common">Grape</name>
    <dbReference type="NCBI Taxonomy" id="29760"/>
    <lineage>
        <taxon>Eukaryota</taxon>
        <taxon>Viridiplantae</taxon>
        <taxon>Streptophyta</taxon>
        <taxon>Embryophyta</taxon>
        <taxon>Tracheophyta</taxon>
        <taxon>Spermatophyta</taxon>
        <taxon>Magnoliopsida</taxon>
        <taxon>eudicotyledons</taxon>
        <taxon>Gunneridae</taxon>
        <taxon>Pentapetalae</taxon>
        <taxon>rosids</taxon>
        <taxon>Vitales</taxon>
        <taxon>Vitaceae</taxon>
        <taxon>Viteae</taxon>
        <taxon>Vitis</taxon>
    </lineage>
</organism>
<gene>
    <name evidence="4" type="primary">RPL13AA</name>
    <name evidence="4" type="ORF">CK203_029113</name>
</gene>
<dbReference type="Proteomes" id="UP000288805">
    <property type="component" value="Unassembled WGS sequence"/>
</dbReference>
<keyword evidence="2 4" id="KW-0689">Ribosomal protein</keyword>
<keyword evidence="3" id="KW-0687">Ribonucleoprotein</keyword>
<dbReference type="EMBL" id="QGNW01000096">
    <property type="protein sequence ID" value="RVW98028.1"/>
    <property type="molecule type" value="Genomic_DNA"/>
</dbReference>
<sequence length="129" mass="14984">MVSGSGDSAPGEWWWTQGTTCWGDWQDEVPEVPPQAHEHQALSWAHPLPRPLQDPLAYHPWGFLRLQAGHKYCLLGRLSSEVGWNHYDTIRELEKKRKERAQLAYERKKQLTKLRVKAEKVAEEKLSTN</sequence>
<dbReference type="Gene3D" id="6.10.250.3250">
    <property type="match status" value="1"/>
</dbReference>
<proteinExistence type="inferred from homology"/>
<evidence type="ECO:0000256" key="2">
    <source>
        <dbReference type="ARBA" id="ARBA00022980"/>
    </source>
</evidence>
<dbReference type="AlphaFoldDB" id="A0A438IMT1"/>
<evidence type="ECO:0000313" key="4">
    <source>
        <dbReference type="EMBL" id="RVW98028.1"/>
    </source>
</evidence>
<reference evidence="4 5" key="1">
    <citation type="journal article" date="2018" name="PLoS Genet.">
        <title>Population sequencing reveals clonal diversity and ancestral inbreeding in the grapevine cultivar Chardonnay.</title>
        <authorList>
            <person name="Roach M.J."/>
            <person name="Johnson D.L."/>
            <person name="Bohlmann J."/>
            <person name="van Vuuren H.J."/>
            <person name="Jones S.J."/>
            <person name="Pretorius I.S."/>
            <person name="Schmidt S.A."/>
            <person name="Borneman A.R."/>
        </authorList>
    </citation>
    <scope>NUCLEOTIDE SEQUENCE [LARGE SCALE GENOMIC DNA]</scope>
    <source>
        <strain evidence="5">cv. Chardonnay</strain>
        <tissue evidence="4">Leaf</tissue>
    </source>
</reference>
<protein>
    <submittedName>
        <fullName evidence="4">60S ribosomal protein L13a-1</fullName>
    </submittedName>
</protein>
<accession>A0A438IMT1</accession>
<name>A0A438IMT1_VITVI</name>
<dbReference type="GO" id="GO:0005840">
    <property type="term" value="C:ribosome"/>
    <property type="evidence" value="ECO:0007669"/>
    <property type="project" value="UniProtKB-KW"/>
</dbReference>
<comment type="caution">
    <text evidence="4">The sequence shown here is derived from an EMBL/GenBank/DDBJ whole genome shotgun (WGS) entry which is preliminary data.</text>
</comment>
<dbReference type="GO" id="GO:1990904">
    <property type="term" value="C:ribonucleoprotein complex"/>
    <property type="evidence" value="ECO:0007669"/>
    <property type="project" value="UniProtKB-KW"/>
</dbReference>
<dbReference type="FunFam" id="6.10.250.3250:FF:000001">
    <property type="entry name" value="60S ribosomal protein L13a"/>
    <property type="match status" value="1"/>
</dbReference>
<evidence type="ECO:0000256" key="1">
    <source>
        <dbReference type="ARBA" id="ARBA00006227"/>
    </source>
</evidence>